<dbReference type="GeneID" id="87870404"/>
<dbReference type="RefSeq" id="XP_062691738.1">
    <property type="nucleotide sequence ID" value="XM_062832782.1"/>
</dbReference>
<evidence type="ECO:0000313" key="5">
    <source>
        <dbReference type="EMBL" id="KAK3490555.1"/>
    </source>
</evidence>
<comment type="cofactor">
    <cofactor evidence="1">
        <name>Zn(2+)</name>
        <dbReference type="ChEBI" id="CHEBI:29105"/>
    </cofactor>
</comment>
<reference evidence="5 6" key="1">
    <citation type="journal article" date="2023" name="Mol. Phylogenet. Evol.">
        <title>Genome-scale phylogeny and comparative genomics of the fungal order Sordariales.</title>
        <authorList>
            <person name="Hensen N."/>
            <person name="Bonometti L."/>
            <person name="Westerberg I."/>
            <person name="Brannstrom I.O."/>
            <person name="Guillou S."/>
            <person name="Cros-Aarteil S."/>
            <person name="Calhoun S."/>
            <person name="Haridas S."/>
            <person name="Kuo A."/>
            <person name="Mondo S."/>
            <person name="Pangilinan J."/>
            <person name="Riley R."/>
            <person name="LaButti K."/>
            <person name="Andreopoulos B."/>
            <person name="Lipzen A."/>
            <person name="Chen C."/>
            <person name="Yan M."/>
            <person name="Daum C."/>
            <person name="Ng V."/>
            <person name="Clum A."/>
            <person name="Steindorff A."/>
            <person name="Ohm R.A."/>
            <person name="Martin F."/>
            <person name="Silar P."/>
            <person name="Natvig D.O."/>
            <person name="Lalanne C."/>
            <person name="Gautier V."/>
            <person name="Ament-Velasquez S.L."/>
            <person name="Kruys A."/>
            <person name="Hutchinson M.I."/>
            <person name="Powell A.J."/>
            <person name="Barry K."/>
            <person name="Miller A.N."/>
            <person name="Grigoriev I.V."/>
            <person name="Debuchy R."/>
            <person name="Gladieux P."/>
            <person name="Hiltunen Thoren M."/>
            <person name="Johannesson H."/>
        </authorList>
    </citation>
    <scope>NUCLEOTIDE SEQUENCE [LARGE SCALE GENOMIC DNA]</scope>
    <source>
        <strain evidence="5 6">FGSC 10403</strain>
    </source>
</reference>
<dbReference type="Proteomes" id="UP001285908">
    <property type="component" value="Unassembled WGS sequence"/>
</dbReference>
<dbReference type="EMBL" id="JAULSX010000005">
    <property type="protein sequence ID" value="KAK3490555.1"/>
    <property type="molecule type" value="Genomic_DNA"/>
</dbReference>
<dbReference type="InterPro" id="IPR057247">
    <property type="entry name" value="CARBOXYPEPT_ZN_2"/>
</dbReference>
<evidence type="ECO:0000313" key="6">
    <source>
        <dbReference type="Proteomes" id="UP001285908"/>
    </source>
</evidence>
<dbReference type="GO" id="GO:0046872">
    <property type="term" value="F:metal ion binding"/>
    <property type="evidence" value="ECO:0007669"/>
    <property type="project" value="UniProtKB-KW"/>
</dbReference>
<gene>
    <name evidence="5" type="ORF">B0T23DRAFT_164241</name>
</gene>
<evidence type="ECO:0000256" key="4">
    <source>
        <dbReference type="ARBA" id="ARBA00022833"/>
    </source>
</evidence>
<comment type="similarity">
    <text evidence="2">Belongs to the peptidase M14 family.</text>
</comment>
<proteinExistence type="inferred from homology"/>
<protein>
    <submittedName>
        <fullName evidence="5">Uncharacterized protein</fullName>
    </submittedName>
</protein>
<accession>A0AAJ0I5L5</accession>
<organism evidence="5 6">
    <name type="scientific">Neurospora hispaniola</name>
    <dbReference type="NCBI Taxonomy" id="588809"/>
    <lineage>
        <taxon>Eukaryota</taxon>
        <taxon>Fungi</taxon>
        <taxon>Dikarya</taxon>
        <taxon>Ascomycota</taxon>
        <taxon>Pezizomycotina</taxon>
        <taxon>Sordariomycetes</taxon>
        <taxon>Sordariomycetidae</taxon>
        <taxon>Sordariales</taxon>
        <taxon>Sordariaceae</taxon>
        <taxon>Neurospora</taxon>
    </lineage>
</organism>
<keyword evidence="4" id="KW-0862">Zinc</keyword>
<evidence type="ECO:0000256" key="3">
    <source>
        <dbReference type="ARBA" id="ARBA00022723"/>
    </source>
</evidence>
<name>A0AAJ0I5L5_9PEZI</name>
<sequence>MEDRAIDPEMVFTRCCCCLPAGSCRGQVNDDRQAFTGMSSFSTDLLLVNYRHRHWSLFPVYVVASWCRLLRSQPRLSSHHGSLHDGTAPGMQSKTSSPSAEALDVHGFNGLVTYPYSLKLGQSKVNTAFLACQGMKQPLPPSPLRVPKSTQRLDDVSDKFPPPLCFTCTYVVHKQPVAVAWHQHDI</sequence>
<comment type="caution">
    <text evidence="5">The sequence shown here is derived from an EMBL/GenBank/DDBJ whole genome shotgun (WGS) entry which is preliminary data.</text>
</comment>
<evidence type="ECO:0000256" key="1">
    <source>
        <dbReference type="ARBA" id="ARBA00001947"/>
    </source>
</evidence>
<dbReference type="PROSITE" id="PS00133">
    <property type="entry name" value="CARBOXYPEPT_ZN_2"/>
    <property type="match status" value="1"/>
</dbReference>
<dbReference type="AlphaFoldDB" id="A0AAJ0I5L5"/>
<keyword evidence="3" id="KW-0479">Metal-binding</keyword>
<evidence type="ECO:0000256" key="2">
    <source>
        <dbReference type="ARBA" id="ARBA00005988"/>
    </source>
</evidence>
<keyword evidence="6" id="KW-1185">Reference proteome</keyword>